<comment type="similarity">
    <text evidence="1">Belongs to the FAH family.</text>
</comment>
<dbReference type="Gene3D" id="3.90.850.10">
    <property type="entry name" value="Fumarylacetoacetase-like, C-terminal domain"/>
    <property type="match status" value="1"/>
</dbReference>
<evidence type="ECO:0000256" key="1">
    <source>
        <dbReference type="ARBA" id="ARBA00010211"/>
    </source>
</evidence>
<evidence type="ECO:0000313" key="5">
    <source>
        <dbReference type="Proteomes" id="UP000283063"/>
    </source>
</evidence>
<dbReference type="AlphaFoldDB" id="A0A3T0N1Z5"/>
<dbReference type="Proteomes" id="UP000283063">
    <property type="component" value="Chromosome"/>
</dbReference>
<evidence type="ECO:0000259" key="3">
    <source>
        <dbReference type="Pfam" id="PF01557"/>
    </source>
</evidence>
<proteinExistence type="inferred from homology"/>
<name>A0A3T0N1Z5_9RHOB</name>
<keyword evidence="4" id="KW-0378">Hydrolase</keyword>
<keyword evidence="2" id="KW-0479">Metal-binding</keyword>
<dbReference type="EMBL" id="CP033219">
    <property type="protein sequence ID" value="AZV78035.1"/>
    <property type="molecule type" value="Genomic_DNA"/>
</dbReference>
<dbReference type="GO" id="GO:0016787">
    <property type="term" value="F:hydrolase activity"/>
    <property type="evidence" value="ECO:0007669"/>
    <property type="project" value="UniProtKB-KW"/>
</dbReference>
<dbReference type="GO" id="GO:0044281">
    <property type="term" value="P:small molecule metabolic process"/>
    <property type="evidence" value="ECO:0007669"/>
    <property type="project" value="UniProtKB-ARBA"/>
</dbReference>
<evidence type="ECO:0000256" key="2">
    <source>
        <dbReference type="ARBA" id="ARBA00022723"/>
    </source>
</evidence>
<organism evidence="4 5">
    <name type="scientific">Parasedimentitalea marina</name>
    <dbReference type="NCBI Taxonomy" id="2483033"/>
    <lineage>
        <taxon>Bacteria</taxon>
        <taxon>Pseudomonadati</taxon>
        <taxon>Pseudomonadota</taxon>
        <taxon>Alphaproteobacteria</taxon>
        <taxon>Rhodobacterales</taxon>
        <taxon>Paracoccaceae</taxon>
        <taxon>Parasedimentitalea</taxon>
    </lineage>
</organism>
<dbReference type="InterPro" id="IPR051121">
    <property type="entry name" value="FAH"/>
</dbReference>
<feature type="domain" description="Fumarylacetoacetase-like C-terminal" evidence="3">
    <location>
        <begin position="74"/>
        <end position="281"/>
    </location>
</feature>
<dbReference type="SUPFAM" id="SSF56529">
    <property type="entry name" value="FAH"/>
    <property type="match status" value="1"/>
</dbReference>
<dbReference type="GO" id="GO:0046872">
    <property type="term" value="F:metal ion binding"/>
    <property type="evidence" value="ECO:0007669"/>
    <property type="project" value="UniProtKB-KW"/>
</dbReference>
<accession>A0A3T0N1Z5</accession>
<keyword evidence="5" id="KW-1185">Reference proteome</keyword>
<dbReference type="PANTHER" id="PTHR42796:SF4">
    <property type="entry name" value="FUMARYLACETOACETATE HYDROLASE DOMAIN-CONTAINING PROTEIN 2A"/>
    <property type="match status" value="1"/>
</dbReference>
<dbReference type="PANTHER" id="PTHR42796">
    <property type="entry name" value="FUMARYLACETOACETATE HYDROLASE DOMAIN-CONTAINING PROTEIN 2A-RELATED"/>
    <property type="match status" value="1"/>
</dbReference>
<dbReference type="OrthoDB" id="5197601at2"/>
<evidence type="ECO:0000313" key="4">
    <source>
        <dbReference type="EMBL" id="AZV78035.1"/>
    </source>
</evidence>
<dbReference type="InterPro" id="IPR036663">
    <property type="entry name" value="Fumarylacetoacetase_C_sf"/>
</dbReference>
<dbReference type="InterPro" id="IPR011234">
    <property type="entry name" value="Fumarylacetoacetase-like_C"/>
</dbReference>
<protein>
    <submittedName>
        <fullName evidence="4">Fumarylacetoacetate hydrolase family protein</fullName>
    </submittedName>
</protein>
<dbReference type="KEGG" id="sedi:EBB79_09115"/>
<reference evidence="4 5" key="1">
    <citation type="submission" date="2018-10" db="EMBL/GenBank/DDBJ databases">
        <title>Parasedimentitalea marina sp. nov., a psychrophilic bacterium isolated from deep seawater of the New Britain Trench.</title>
        <authorList>
            <person name="Cao J."/>
        </authorList>
    </citation>
    <scope>NUCLEOTIDE SEQUENCE [LARGE SCALE GENOMIC DNA]</scope>
    <source>
        <strain evidence="4 5">W43</strain>
    </source>
</reference>
<gene>
    <name evidence="4" type="ORF">EBB79_09115</name>
</gene>
<dbReference type="RefSeq" id="WP_127748593.1">
    <property type="nucleotide sequence ID" value="NZ_CP033219.1"/>
</dbReference>
<sequence length="281" mass="30262">MNIGSFIYNHQALYGIFEGENVMPASPAIIAEYPTLRDLLDADGVSKLHDTDNLGNPLPCDRITFQPPIPNPRKIICVGMNYPKPYPVDGVAPPNPDNIILFGKERDTLLAHNAALEVPSGEAANSFDYEGEIAAVISKPARHVSVAEAMDHVLGYSAFNDGSVRDWQKHSIYAGKNFAKSGSWGPWITTAEALLPPQDLHLTVTLNGDVVQAAYGREMIFSIAEQIAYISTLFTLQPGDVIATGSPNGTGGSRTPKRFLKPGDTLSVAVSDVMTLTNTIV</sequence>
<dbReference type="Pfam" id="PF01557">
    <property type="entry name" value="FAA_hydrolase"/>
    <property type="match status" value="1"/>
</dbReference>